<gene>
    <name evidence="1" type="ORF">AVEN_212632_1</name>
</gene>
<protein>
    <submittedName>
        <fullName evidence="1">Uncharacterized protein</fullName>
    </submittedName>
</protein>
<evidence type="ECO:0000313" key="1">
    <source>
        <dbReference type="EMBL" id="GBN14139.1"/>
    </source>
</evidence>
<sequence length="346" mass="39839">MLALCFIDPHKPSITGWQVTLSAFLLLVPELFEKKKFVLLSRFNQDALENYFSQVRRMTILLQWTSCTRTRLLLAELMFAMCGNANYEPDDNIILESTHIIPQTDEDCLDLVIDEPSWICPEAQENWDDLELNSATYVAGYISKKLFRKSTVNSANQIYASNAATATIIFLSFKEFANSKTGLQYPSQLFVRDRVQIKNLSVHTIHSTSFSLDRWQSSLQLMKFGSIYPLMLNLKFNILANDHNRRDLTPSTCASSQRRNGLDRHSKSVRYLPNCSLQPGAKINSRVLHAEILKHFLKDDYHELYPGDAVLHQVLPIAYLRSLENSSWISKLQFLRPQQWMKPDTV</sequence>
<comment type="caution">
    <text evidence="1">The sequence shown here is derived from an EMBL/GenBank/DDBJ whole genome shotgun (WGS) entry which is preliminary data.</text>
</comment>
<organism evidence="1 2">
    <name type="scientific">Araneus ventricosus</name>
    <name type="common">Orbweaver spider</name>
    <name type="synonym">Epeira ventricosa</name>
    <dbReference type="NCBI Taxonomy" id="182803"/>
    <lineage>
        <taxon>Eukaryota</taxon>
        <taxon>Metazoa</taxon>
        <taxon>Ecdysozoa</taxon>
        <taxon>Arthropoda</taxon>
        <taxon>Chelicerata</taxon>
        <taxon>Arachnida</taxon>
        <taxon>Araneae</taxon>
        <taxon>Araneomorphae</taxon>
        <taxon>Entelegynae</taxon>
        <taxon>Araneoidea</taxon>
        <taxon>Araneidae</taxon>
        <taxon>Araneus</taxon>
    </lineage>
</organism>
<proteinExistence type="predicted"/>
<dbReference type="EMBL" id="BGPR01005867">
    <property type="protein sequence ID" value="GBN14139.1"/>
    <property type="molecule type" value="Genomic_DNA"/>
</dbReference>
<name>A0A4Y2LI84_ARAVE</name>
<dbReference type="OrthoDB" id="6769653at2759"/>
<reference evidence="1 2" key="1">
    <citation type="journal article" date="2019" name="Sci. Rep.">
        <title>Orb-weaving spider Araneus ventricosus genome elucidates the spidroin gene catalogue.</title>
        <authorList>
            <person name="Kono N."/>
            <person name="Nakamura H."/>
            <person name="Ohtoshi R."/>
            <person name="Moran D.A.P."/>
            <person name="Shinohara A."/>
            <person name="Yoshida Y."/>
            <person name="Fujiwara M."/>
            <person name="Mori M."/>
            <person name="Tomita M."/>
            <person name="Arakawa K."/>
        </authorList>
    </citation>
    <scope>NUCLEOTIDE SEQUENCE [LARGE SCALE GENOMIC DNA]</scope>
</reference>
<dbReference type="AlphaFoldDB" id="A0A4Y2LI84"/>
<accession>A0A4Y2LI84</accession>
<keyword evidence="2" id="KW-1185">Reference proteome</keyword>
<dbReference type="Proteomes" id="UP000499080">
    <property type="component" value="Unassembled WGS sequence"/>
</dbReference>
<evidence type="ECO:0000313" key="2">
    <source>
        <dbReference type="Proteomes" id="UP000499080"/>
    </source>
</evidence>